<dbReference type="AlphaFoldDB" id="A0A6A6HMG7"/>
<organism evidence="2 3">
    <name type="scientific">Viridothelium virens</name>
    <name type="common">Speckled blister lichen</name>
    <name type="synonym">Trypethelium virens</name>
    <dbReference type="NCBI Taxonomy" id="1048519"/>
    <lineage>
        <taxon>Eukaryota</taxon>
        <taxon>Fungi</taxon>
        <taxon>Dikarya</taxon>
        <taxon>Ascomycota</taxon>
        <taxon>Pezizomycotina</taxon>
        <taxon>Dothideomycetes</taxon>
        <taxon>Dothideomycetes incertae sedis</taxon>
        <taxon>Trypetheliales</taxon>
        <taxon>Trypetheliaceae</taxon>
        <taxon>Viridothelium</taxon>
    </lineage>
</organism>
<dbReference type="InterPro" id="IPR013268">
    <property type="entry name" value="UTP16"/>
</dbReference>
<proteinExistence type="predicted"/>
<evidence type="ECO:0000313" key="3">
    <source>
        <dbReference type="Proteomes" id="UP000800092"/>
    </source>
</evidence>
<dbReference type="OrthoDB" id="5423707at2759"/>
<sequence length="249" mass="27409">MPGHIRFGKDDPPASEEPLATTNPQDLHANDQPGPESDSDDDAPEAIGHTLARDEAMATKREASRAIVDRKQADRQKRKTQAARLEEQAKISKRSSKRKRAAAGGAGNEDKTISLTQGHDDDENEDTITQNSAPKRLRKKELPDLLPDEILAAAPPVRLPTPEPESEITFPERSPRTAEKVEQTLAKTAKAPKDVRRGPVKVRVLEEKNALLPPRANTQSRNLLEGMRNRHGTLETKPLKKGFASRSGI</sequence>
<gene>
    <name evidence="2" type="ORF">EV356DRAFT_170069</name>
</gene>
<feature type="compositionally biased region" description="Basic residues" evidence="1">
    <location>
        <begin position="91"/>
        <end position="101"/>
    </location>
</feature>
<feature type="region of interest" description="Disordered" evidence="1">
    <location>
        <begin position="1"/>
        <end position="178"/>
    </location>
</feature>
<accession>A0A6A6HMG7</accession>
<dbReference type="EMBL" id="ML991773">
    <property type="protein sequence ID" value="KAF2239315.1"/>
    <property type="molecule type" value="Genomic_DNA"/>
</dbReference>
<evidence type="ECO:0000256" key="1">
    <source>
        <dbReference type="SAM" id="MobiDB-lite"/>
    </source>
</evidence>
<dbReference type="Pfam" id="PF08297">
    <property type="entry name" value="U3_snoRNA_assoc"/>
    <property type="match status" value="1"/>
</dbReference>
<feature type="compositionally biased region" description="Basic and acidic residues" evidence="1">
    <location>
        <begin position="51"/>
        <end position="75"/>
    </location>
</feature>
<name>A0A6A6HMG7_VIRVR</name>
<keyword evidence="3" id="KW-1185">Reference proteome</keyword>
<dbReference type="GO" id="GO:0030515">
    <property type="term" value="F:snoRNA binding"/>
    <property type="evidence" value="ECO:0007669"/>
    <property type="project" value="InterPro"/>
</dbReference>
<reference evidence="2" key="1">
    <citation type="journal article" date="2020" name="Stud. Mycol.">
        <title>101 Dothideomycetes genomes: a test case for predicting lifestyles and emergence of pathogens.</title>
        <authorList>
            <person name="Haridas S."/>
            <person name="Albert R."/>
            <person name="Binder M."/>
            <person name="Bloem J."/>
            <person name="Labutti K."/>
            <person name="Salamov A."/>
            <person name="Andreopoulos B."/>
            <person name="Baker S."/>
            <person name="Barry K."/>
            <person name="Bills G."/>
            <person name="Bluhm B."/>
            <person name="Cannon C."/>
            <person name="Castanera R."/>
            <person name="Culley D."/>
            <person name="Daum C."/>
            <person name="Ezra D."/>
            <person name="Gonzalez J."/>
            <person name="Henrissat B."/>
            <person name="Kuo A."/>
            <person name="Liang C."/>
            <person name="Lipzen A."/>
            <person name="Lutzoni F."/>
            <person name="Magnuson J."/>
            <person name="Mondo S."/>
            <person name="Nolan M."/>
            <person name="Ohm R."/>
            <person name="Pangilinan J."/>
            <person name="Park H.-J."/>
            <person name="Ramirez L."/>
            <person name="Alfaro M."/>
            <person name="Sun H."/>
            <person name="Tritt A."/>
            <person name="Yoshinaga Y."/>
            <person name="Zwiers L.-H."/>
            <person name="Turgeon B."/>
            <person name="Goodwin S."/>
            <person name="Spatafora J."/>
            <person name="Crous P."/>
            <person name="Grigoriev I."/>
        </authorList>
    </citation>
    <scope>NUCLEOTIDE SEQUENCE</scope>
    <source>
        <strain evidence="2">Tuck. ex Michener</strain>
    </source>
</reference>
<dbReference type="GO" id="GO:0006364">
    <property type="term" value="P:rRNA processing"/>
    <property type="evidence" value="ECO:0007669"/>
    <property type="project" value="InterPro"/>
</dbReference>
<evidence type="ECO:0000313" key="2">
    <source>
        <dbReference type="EMBL" id="KAF2239315.1"/>
    </source>
</evidence>
<protein>
    <submittedName>
        <fullName evidence="2">Uncharacterized protein</fullName>
    </submittedName>
</protein>
<dbReference type="Proteomes" id="UP000800092">
    <property type="component" value="Unassembled WGS sequence"/>
</dbReference>
<feature type="region of interest" description="Disordered" evidence="1">
    <location>
        <begin position="211"/>
        <end position="249"/>
    </location>
</feature>